<dbReference type="PANTHER" id="PTHR43146">
    <property type="entry name" value="CANCER-RELATED NUCLEOSIDE-TRIPHOSPHATASE"/>
    <property type="match status" value="1"/>
</dbReference>
<dbReference type="EMBL" id="HG805955">
    <property type="protein sequence ID" value="CDW55456.1"/>
    <property type="molecule type" value="Genomic_DNA"/>
</dbReference>
<keyword evidence="3" id="KW-0067">ATP-binding</keyword>
<proteinExistence type="predicted"/>
<organism evidence="4 5">
    <name type="scientific">Trichuris trichiura</name>
    <name type="common">Whipworm</name>
    <name type="synonym">Trichocephalus trichiurus</name>
    <dbReference type="NCBI Taxonomy" id="36087"/>
    <lineage>
        <taxon>Eukaryota</taxon>
        <taxon>Metazoa</taxon>
        <taxon>Ecdysozoa</taxon>
        <taxon>Nematoda</taxon>
        <taxon>Enoplea</taxon>
        <taxon>Dorylaimia</taxon>
        <taxon>Trichinellida</taxon>
        <taxon>Trichuridae</taxon>
        <taxon>Trichuris</taxon>
    </lineage>
</organism>
<accession>A0A077Z5N8</accession>
<dbReference type="GO" id="GO:0017111">
    <property type="term" value="F:ribonucleoside triphosphate phosphatase activity"/>
    <property type="evidence" value="ECO:0007669"/>
    <property type="project" value="InterPro"/>
</dbReference>
<dbReference type="Gene3D" id="3.40.50.300">
    <property type="entry name" value="P-loop containing nucleotide triphosphate hydrolases"/>
    <property type="match status" value="1"/>
</dbReference>
<dbReference type="OrthoDB" id="446244at2759"/>
<reference evidence="4" key="1">
    <citation type="submission" date="2014-01" db="EMBL/GenBank/DDBJ databases">
        <authorList>
            <person name="Aslett M."/>
        </authorList>
    </citation>
    <scope>NUCLEOTIDE SEQUENCE</scope>
</reference>
<sequence length="202" mass="22022">MDNGNFYRHLFITGLPGVGKTTLVCRLCDILRRESIPLRGFYTTEVRGNYGRTGFEIVTVDGSRRATLATVKPPPGGPYPNVGKYSVMLNQFEPLALDVLKGDLDSNSSTKNAVFVIDEIGKMELTSRPFGDAALQVFNQPSTIVIATIPAKPLKQLEVFAGIRHGPSAKLFEITKQNRDATLQTVHDCVRKAIAALGFPTG</sequence>
<protein>
    <submittedName>
        <fullName evidence="4">Cancer nucleoside triphosphatase</fullName>
    </submittedName>
</protein>
<dbReference type="InterPro" id="IPR004948">
    <property type="entry name" value="Nuc-triphosphatase_THEP1"/>
</dbReference>
<dbReference type="SUPFAM" id="SSF52540">
    <property type="entry name" value="P-loop containing nucleoside triphosphate hydrolases"/>
    <property type="match status" value="1"/>
</dbReference>
<gene>
    <name evidence="4" type="ORF">TTRE_0000372801</name>
</gene>
<name>A0A077Z5N8_TRITR</name>
<dbReference type="Pfam" id="PF03266">
    <property type="entry name" value="NTPase_1"/>
    <property type="match status" value="1"/>
</dbReference>
<evidence type="ECO:0000313" key="5">
    <source>
        <dbReference type="Proteomes" id="UP000030665"/>
    </source>
</evidence>
<keyword evidence="5" id="KW-1185">Reference proteome</keyword>
<dbReference type="PANTHER" id="PTHR43146:SF1">
    <property type="entry name" value="CANCER-RELATED NUCLEOSIDE-TRIPHOSPHATASE"/>
    <property type="match status" value="1"/>
</dbReference>
<dbReference type="GO" id="GO:0005524">
    <property type="term" value="F:ATP binding"/>
    <property type="evidence" value="ECO:0007669"/>
    <property type="project" value="UniProtKB-KW"/>
</dbReference>
<dbReference type="STRING" id="36087.A0A077Z5N8"/>
<keyword evidence="1" id="KW-0547">Nucleotide-binding</keyword>
<evidence type="ECO:0000256" key="3">
    <source>
        <dbReference type="ARBA" id="ARBA00022840"/>
    </source>
</evidence>
<evidence type="ECO:0000256" key="2">
    <source>
        <dbReference type="ARBA" id="ARBA00022801"/>
    </source>
</evidence>
<evidence type="ECO:0000256" key="1">
    <source>
        <dbReference type="ARBA" id="ARBA00022741"/>
    </source>
</evidence>
<evidence type="ECO:0000313" key="4">
    <source>
        <dbReference type="EMBL" id="CDW55456.1"/>
    </source>
</evidence>
<keyword evidence="2" id="KW-0378">Hydrolase</keyword>
<reference evidence="4" key="2">
    <citation type="submission" date="2014-03" db="EMBL/GenBank/DDBJ databases">
        <title>The whipworm genome and dual-species transcriptomics of an intimate host-pathogen interaction.</title>
        <authorList>
            <person name="Foth B.J."/>
            <person name="Tsai I.J."/>
            <person name="Reid A.J."/>
            <person name="Bancroft A.J."/>
            <person name="Nichol S."/>
            <person name="Tracey A."/>
            <person name="Holroyd N."/>
            <person name="Cotton J.A."/>
            <person name="Stanley E.J."/>
            <person name="Zarowiecki M."/>
            <person name="Liu J.Z."/>
            <person name="Huckvale T."/>
            <person name="Cooper P.J."/>
            <person name="Grencis R.K."/>
            <person name="Berriman M."/>
        </authorList>
    </citation>
    <scope>NUCLEOTIDE SEQUENCE [LARGE SCALE GENOMIC DNA]</scope>
</reference>
<dbReference type="Proteomes" id="UP000030665">
    <property type="component" value="Unassembled WGS sequence"/>
</dbReference>
<dbReference type="InterPro" id="IPR027417">
    <property type="entry name" value="P-loop_NTPase"/>
</dbReference>
<dbReference type="AlphaFoldDB" id="A0A077Z5N8"/>